<dbReference type="GO" id="GO:0006384">
    <property type="term" value="P:transcription initiation at RNA polymerase III promoter"/>
    <property type="evidence" value="ECO:0007669"/>
    <property type="project" value="InterPro"/>
</dbReference>
<dbReference type="CDD" id="cd16169">
    <property type="entry name" value="Tau138_eWH"/>
    <property type="match status" value="1"/>
</dbReference>
<feature type="compositionally biased region" description="Low complexity" evidence="6">
    <location>
        <begin position="311"/>
        <end position="323"/>
    </location>
</feature>
<evidence type="ECO:0000256" key="5">
    <source>
        <dbReference type="ARBA" id="ARBA00023242"/>
    </source>
</evidence>
<feature type="compositionally biased region" description="Acidic residues" evidence="6">
    <location>
        <begin position="170"/>
        <end position="184"/>
    </location>
</feature>
<evidence type="ECO:0000259" key="8">
    <source>
        <dbReference type="Pfam" id="PF24101"/>
    </source>
</evidence>
<dbReference type="Ensembl" id="ENSCCRT00010073590.1">
    <property type="protein sequence ID" value="ENSCCRP00010066725.1"/>
    <property type="gene ID" value="ENSCCRG00010028774.1"/>
</dbReference>
<feature type="region of interest" description="Disordered" evidence="6">
    <location>
        <begin position="549"/>
        <end position="572"/>
    </location>
</feature>
<organism evidence="9 10">
    <name type="scientific">Cyprinus carpio</name>
    <name type="common">Common carp</name>
    <dbReference type="NCBI Taxonomy" id="7962"/>
    <lineage>
        <taxon>Eukaryota</taxon>
        <taxon>Metazoa</taxon>
        <taxon>Chordata</taxon>
        <taxon>Craniata</taxon>
        <taxon>Vertebrata</taxon>
        <taxon>Euteleostomi</taxon>
        <taxon>Actinopterygii</taxon>
        <taxon>Neopterygii</taxon>
        <taxon>Teleostei</taxon>
        <taxon>Ostariophysi</taxon>
        <taxon>Cypriniformes</taxon>
        <taxon>Cyprinidae</taxon>
        <taxon>Cyprininae</taxon>
        <taxon>Cyprinus</taxon>
    </lineage>
</organism>
<name>A0A8C1QUV6_CYPCA</name>
<keyword evidence="2" id="KW-0597">Phosphoprotein</keyword>
<dbReference type="PANTHER" id="PTHR15180:SF1">
    <property type="entry name" value="GENERAL TRANSCRIPTION FACTOR 3C POLYPEPTIDE 1"/>
    <property type="match status" value="1"/>
</dbReference>
<reference evidence="9" key="2">
    <citation type="submission" date="2025-09" db="UniProtKB">
        <authorList>
            <consortium name="Ensembl"/>
        </authorList>
    </citation>
    <scope>IDENTIFICATION</scope>
</reference>
<proteinExistence type="predicted"/>
<feature type="region of interest" description="Disordered" evidence="6">
    <location>
        <begin position="277"/>
        <end position="364"/>
    </location>
</feature>
<dbReference type="PANTHER" id="PTHR15180">
    <property type="entry name" value="GENERAL TRANSCRIPTION FACTOR 3C POLYPEPTIDE 1"/>
    <property type="match status" value="1"/>
</dbReference>
<dbReference type="Pfam" id="PF24101">
    <property type="entry name" value="WHD_GTF3C1"/>
    <property type="match status" value="1"/>
</dbReference>
<evidence type="ECO:0000256" key="6">
    <source>
        <dbReference type="SAM" id="MobiDB-lite"/>
    </source>
</evidence>
<dbReference type="GO" id="GO:0005634">
    <property type="term" value="C:nucleus"/>
    <property type="evidence" value="ECO:0007669"/>
    <property type="project" value="UniProtKB-SubCell"/>
</dbReference>
<dbReference type="InterPro" id="IPR056467">
    <property type="entry name" value="eWH_GTF3C1"/>
</dbReference>
<dbReference type="GO" id="GO:0000127">
    <property type="term" value="C:transcription factor TFIIIC complex"/>
    <property type="evidence" value="ECO:0007669"/>
    <property type="project" value="InterPro"/>
</dbReference>
<evidence type="ECO:0000256" key="4">
    <source>
        <dbReference type="ARBA" id="ARBA00023163"/>
    </source>
</evidence>
<evidence type="ECO:0000256" key="1">
    <source>
        <dbReference type="ARBA" id="ARBA00004123"/>
    </source>
</evidence>
<keyword evidence="3" id="KW-0238">DNA-binding</keyword>
<sequence length="781" mass="89145">THTHTQLVRAVCSAVVFWRRCGDVVWLVRMDAGKMHYLRRKLDRNGLITLQSHVARLPSGAQQHSLLLLLKRFHVDRRSKYDILMESTSNLLSELPDKTGIMMKLREQLRVSDRTFKRVYQYMLAAKLVSVVRIPLKELDPGGGPFKTLRGTDVFVRCLKLLKPYGQKEAEEDEDDENNDEDGDASVKRSVLGEPRIIERDMLTQAYDIVVSTGTRGISQSLLRGRLNIGKLEGRMVCRLLERIGMIKGFMEDEGRQRTTKYISKLFVEQSQLNQQFTKERQRSQHLRVTHLTEPREQEVKDTPQKTHTPQQLKQSKLSFKKQATPLKKKPSARVGGAKASQKAEAADSAPSASASQSQQPKDTQPVIVEVLTEKPKKVEVHETYRLLKRKNMIIEAVRCSKIIEGFYTLQKLLTEEEKKDGINTKVCKKSVVRLIRSLSREGLLKLYNTIVIQDGVQKKVEFVVHPSVAPDDPLVKSAIEQIRLRMSSSASGARVEPQPEKPKPSTPEKENKASRTSKNSGLKKVSEQMGVKTLKSFRPVLGKELNSPQQILPRPSLRDHSQIRSHPPSPVPDPLSPVASCVCVVYVNENSWKRYVPPIPLHKDFGFGWALISDVLVSLPLSVLMQVVQVNYQVEGLDQYLKDPVKQHYLIRFLPSEVKRQLLHKRKYIFSFHESLQRLCFMGLLQFGPTEKFMDKDQVFVFLKSKARIVDTTVCDPHYNMAIESLRPFERRHYVFNRAQDVENYWFDLLCVCLNTPLGTNTPPALTHSLRSVQKRDGAA</sequence>
<feature type="region of interest" description="Disordered" evidence="6">
    <location>
        <begin position="487"/>
        <end position="527"/>
    </location>
</feature>
<feature type="compositionally biased region" description="Low complexity" evidence="6">
    <location>
        <begin position="343"/>
        <end position="363"/>
    </location>
</feature>
<dbReference type="InterPro" id="IPR035625">
    <property type="entry name" value="Tfc3-like_eWH"/>
</dbReference>
<evidence type="ECO:0000313" key="10">
    <source>
        <dbReference type="Proteomes" id="UP000694427"/>
    </source>
</evidence>
<dbReference type="GO" id="GO:0003677">
    <property type="term" value="F:DNA binding"/>
    <property type="evidence" value="ECO:0007669"/>
    <property type="project" value="UniProtKB-KW"/>
</dbReference>
<evidence type="ECO:0000256" key="2">
    <source>
        <dbReference type="ARBA" id="ARBA00022553"/>
    </source>
</evidence>
<dbReference type="Pfam" id="PF04182">
    <property type="entry name" value="B-block_TFIIIC"/>
    <property type="match status" value="1"/>
</dbReference>
<evidence type="ECO:0000259" key="7">
    <source>
        <dbReference type="Pfam" id="PF04182"/>
    </source>
</evidence>
<comment type="subcellular location">
    <subcellularLocation>
        <location evidence="1">Nucleus</location>
    </subcellularLocation>
</comment>
<keyword evidence="4" id="KW-0804">Transcription</keyword>
<evidence type="ECO:0000256" key="3">
    <source>
        <dbReference type="ARBA" id="ARBA00023125"/>
    </source>
</evidence>
<dbReference type="GO" id="GO:0042791">
    <property type="term" value="P:5S class rRNA transcription by RNA polymerase III"/>
    <property type="evidence" value="ECO:0007669"/>
    <property type="project" value="TreeGrafter"/>
</dbReference>
<protein>
    <submittedName>
        <fullName evidence="9">General transcription factor IIIC subunit 1</fullName>
    </submittedName>
</protein>
<feature type="compositionally biased region" description="Basic and acidic residues" evidence="6">
    <location>
        <begin position="291"/>
        <end position="305"/>
    </location>
</feature>
<keyword evidence="5" id="KW-0539">Nucleus</keyword>
<keyword evidence="10" id="KW-1185">Reference proteome</keyword>
<accession>A0A8C1QUV6</accession>
<feature type="domain" description="GTF3C1 extended winged-helix" evidence="8">
    <location>
        <begin position="382"/>
        <end position="490"/>
    </location>
</feature>
<dbReference type="InterPro" id="IPR044210">
    <property type="entry name" value="Tfc3-like"/>
</dbReference>
<feature type="domain" description="B-block binding subunit of TFIIIC" evidence="7">
    <location>
        <begin position="25"/>
        <end position="75"/>
    </location>
</feature>
<reference evidence="9" key="1">
    <citation type="submission" date="2025-08" db="UniProtKB">
        <authorList>
            <consortium name="Ensembl"/>
        </authorList>
    </citation>
    <scope>IDENTIFICATION</scope>
</reference>
<evidence type="ECO:0000313" key="9">
    <source>
        <dbReference type="Ensembl" id="ENSCCRP00010066725.1"/>
    </source>
</evidence>
<feature type="region of interest" description="Disordered" evidence="6">
    <location>
        <begin position="168"/>
        <end position="188"/>
    </location>
</feature>
<dbReference type="InterPro" id="IPR007309">
    <property type="entry name" value="TFIIIC_Bblock-bd"/>
</dbReference>
<feature type="compositionally biased region" description="Basic and acidic residues" evidence="6">
    <location>
        <begin position="498"/>
        <end position="514"/>
    </location>
</feature>
<dbReference type="AlphaFoldDB" id="A0A8C1QUV6"/>
<dbReference type="Proteomes" id="UP000694427">
    <property type="component" value="Unplaced"/>
</dbReference>